<protein>
    <submittedName>
        <fullName evidence="1">Uncharacterized protein</fullName>
    </submittedName>
</protein>
<dbReference type="EMBL" id="JALLAZ020001059">
    <property type="protein sequence ID" value="KAL3781565.1"/>
    <property type="molecule type" value="Genomic_DNA"/>
</dbReference>
<evidence type="ECO:0000313" key="2">
    <source>
        <dbReference type="Proteomes" id="UP001530315"/>
    </source>
</evidence>
<comment type="caution">
    <text evidence="1">The sequence shown here is derived from an EMBL/GenBank/DDBJ whole genome shotgun (WGS) entry which is preliminary data.</text>
</comment>
<proteinExistence type="predicted"/>
<accession>A0ABD3P033</accession>
<name>A0ABD3P033_9STRA</name>
<reference evidence="1 2" key="1">
    <citation type="submission" date="2024-10" db="EMBL/GenBank/DDBJ databases">
        <title>Updated reference genomes for cyclostephanoid diatoms.</title>
        <authorList>
            <person name="Roberts W.R."/>
            <person name="Alverson A.J."/>
        </authorList>
    </citation>
    <scope>NUCLEOTIDE SEQUENCE [LARGE SCALE GENOMIC DNA]</scope>
    <source>
        <strain evidence="1 2">AJA276-08</strain>
    </source>
</reference>
<keyword evidence="2" id="KW-1185">Reference proteome</keyword>
<evidence type="ECO:0000313" key="1">
    <source>
        <dbReference type="EMBL" id="KAL3781565.1"/>
    </source>
</evidence>
<gene>
    <name evidence="1" type="ORF">ACHAW5_002574</name>
</gene>
<sequence length="107" mass="12240">MAEHWARFQKQERARLAESAMPIDAVELERQRRRQSGLCSVKSLLCCLTVLVGKPSTGRAKDTLKRPASYHRRSFENDDDSFGYNFDDEQISPRVLSRLANGGHNFN</sequence>
<dbReference type="AlphaFoldDB" id="A0ABD3P033"/>
<dbReference type="Proteomes" id="UP001530315">
    <property type="component" value="Unassembled WGS sequence"/>
</dbReference>
<organism evidence="1 2">
    <name type="scientific">Stephanodiscus triporus</name>
    <dbReference type="NCBI Taxonomy" id="2934178"/>
    <lineage>
        <taxon>Eukaryota</taxon>
        <taxon>Sar</taxon>
        <taxon>Stramenopiles</taxon>
        <taxon>Ochrophyta</taxon>
        <taxon>Bacillariophyta</taxon>
        <taxon>Coscinodiscophyceae</taxon>
        <taxon>Thalassiosirophycidae</taxon>
        <taxon>Stephanodiscales</taxon>
        <taxon>Stephanodiscaceae</taxon>
        <taxon>Stephanodiscus</taxon>
    </lineage>
</organism>